<dbReference type="Pfam" id="PF00107">
    <property type="entry name" value="ADH_zinc_N"/>
    <property type="match status" value="1"/>
</dbReference>
<dbReference type="SMART" id="SM00829">
    <property type="entry name" value="PKS_ER"/>
    <property type="match status" value="1"/>
</dbReference>
<proteinExistence type="inferred from homology"/>
<keyword evidence="7" id="KW-1185">Reference proteome</keyword>
<dbReference type="PROSITE" id="PS00059">
    <property type="entry name" value="ADH_ZINC"/>
    <property type="match status" value="1"/>
</dbReference>
<dbReference type="InterPro" id="IPR050129">
    <property type="entry name" value="Zn_alcohol_dh"/>
</dbReference>
<reference evidence="6 7" key="1">
    <citation type="submission" date="2019-02" db="EMBL/GenBank/DDBJ databases">
        <title>Paenibacillus sp. nov., isolated from surface-sterilized tissue of Thalictrum simplex L.</title>
        <authorList>
            <person name="Tuo L."/>
        </authorList>
    </citation>
    <scope>NUCLEOTIDE SEQUENCE [LARGE SCALE GENOMIC DNA]</scope>
    <source>
        <strain evidence="6 7">N2SHLJ1</strain>
    </source>
</reference>
<dbReference type="PANTHER" id="PTHR43401">
    <property type="entry name" value="L-THREONINE 3-DEHYDROGENASE"/>
    <property type="match status" value="1"/>
</dbReference>
<evidence type="ECO:0000259" key="5">
    <source>
        <dbReference type="SMART" id="SM00829"/>
    </source>
</evidence>
<dbReference type="PANTHER" id="PTHR43401:SF2">
    <property type="entry name" value="L-THREONINE 3-DEHYDROGENASE"/>
    <property type="match status" value="1"/>
</dbReference>
<evidence type="ECO:0000256" key="2">
    <source>
        <dbReference type="ARBA" id="ARBA00022833"/>
    </source>
</evidence>
<dbReference type="InterPro" id="IPR020843">
    <property type="entry name" value="ER"/>
</dbReference>
<evidence type="ECO:0000313" key="7">
    <source>
        <dbReference type="Proteomes" id="UP000293142"/>
    </source>
</evidence>
<dbReference type="GO" id="GO:0016491">
    <property type="term" value="F:oxidoreductase activity"/>
    <property type="evidence" value="ECO:0007669"/>
    <property type="project" value="UniProtKB-KW"/>
</dbReference>
<evidence type="ECO:0000313" key="6">
    <source>
        <dbReference type="EMBL" id="TBL78515.1"/>
    </source>
</evidence>
<dbReference type="AlphaFoldDB" id="A0A4Q9DRK5"/>
<dbReference type="EMBL" id="SIRE01000009">
    <property type="protein sequence ID" value="TBL78515.1"/>
    <property type="molecule type" value="Genomic_DNA"/>
</dbReference>
<dbReference type="OrthoDB" id="9770238at2"/>
<evidence type="ECO:0000256" key="3">
    <source>
        <dbReference type="ARBA" id="ARBA00023002"/>
    </source>
</evidence>
<dbReference type="InterPro" id="IPR036291">
    <property type="entry name" value="NAD(P)-bd_dom_sf"/>
</dbReference>
<accession>A0A4Q9DRK5</accession>
<dbReference type="InterPro" id="IPR002328">
    <property type="entry name" value="ADH_Zn_CS"/>
</dbReference>
<keyword evidence="1 4" id="KW-0479">Metal-binding</keyword>
<dbReference type="GO" id="GO:0008270">
    <property type="term" value="F:zinc ion binding"/>
    <property type="evidence" value="ECO:0007669"/>
    <property type="project" value="InterPro"/>
</dbReference>
<dbReference type="SUPFAM" id="SSF50129">
    <property type="entry name" value="GroES-like"/>
    <property type="match status" value="1"/>
</dbReference>
<comment type="cofactor">
    <cofactor evidence="4">
        <name>Zn(2+)</name>
        <dbReference type="ChEBI" id="CHEBI:29105"/>
    </cofactor>
</comment>
<evidence type="ECO:0000256" key="1">
    <source>
        <dbReference type="ARBA" id="ARBA00022723"/>
    </source>
</evidence>
<dbReference type="SUPFAM" id="SSF51735">
    <property type="entry name" value="NAD(P)-binding Rossmann-fold domains"/>
    <property type="match status" value="1"/>
</dbReference>
<dbReference type="Gene3D" id="3.90.180.10">
    <property type="entry name" value="Medium-chain alcohol dehydrogenases, catalytic domain"/>
    <property type="match status" value="2"/>
</dbReference>
<dbReference type="Gene3D" id="3.40.50.720">
    <property type="entry name" value="NAD(P)-binding Rossmann-like Domain"/>
    <property type="match status" value="1"/>
</dbReference>
<comment type="caution">
    <text evidence="6">The sequence shown here is derived from an EMBL/GenBank/DDBJ whole genome shotgun (WGS) entry which is preliminary data.</text>
</comment>
<feature type="domain" description="Enoyl reductase (ER)" evidence="5">
    <location>
        <begin position="27"/>
        <end position="331"/>
    </location>
</feature>
<name>A0A4Q9DRK5_9BACL</name>
<organism evidence="6 7">
    <name type="scientific">Paenibacillus thalictri</name>
    <dbReference type="NCBI Taxonomy" id="2527873"/>
    <lineage>
        <taxon>Bacteria</taxon>
        <taxon>Bacillati</taxon>
        <taxon>Bacillota</taxon>
        <taxon>Bacilli</taxon>
        <taxon>Bacillales</taxon>
        <taxon>Paenibacillaceae</taxon>
        <taxon>Paenibacillus</taxon>
    </lineage>
</organism>
<gene>
    <name evidence="6" type="ORF">EYB31_13485</name>
</gene>
<evidence type="ECO:0000256" key="4">
    <source>
        <dbReference type="RuleBase" id="RU361277"/>
    </source>
</evidence>
<dbReference type="InterPro" id="IPR011032">
    <property type="entry name" value="GroES-like_sf"/>
</dbReference>
<dbReference type="InterPro" id="IPR013149">
    <property type="entry name" value="ADH-like_C"/>
</dbReference>
<sequence>MVRKMMVPPMELVDHEGPDTQLCAVVEQVGEITIKRALIPEPKRGEIRVKVKWVGICGSDVEVFRGAREPEFISYPTRLGHEVAGIVDKVAEGVIGVREGDHVALRYVWGAFSEYVCCSPFSVKVLPKSLPLLEGSLIEVLPGIIHAAELGDISPHKNVLITGQGVSGLVMTQVISLYSPRNLVVTDLFDEKLELARKYGATHTYKMPHEHANTMDIVGADFPDGFDVVIPCLLEGDGMVDAINATAQNGRIVMYGCIGTCRKPVDFFKIHKKRLDIFSTEPKRDIDNRRYFDQGLQLVMDGLVNTKEMITHIVPLAEVARAFQLRNQHKGDTIHVMVDCEVN</sequence>
<dbReference type="InterPro" id="IPR013154">
    <property type="entry name" value="ADH-like_N"/>
</dbReference>
<dbReference type="Pfam" id="PF08240">
    <property type="entry name" value="ADH_N"/>
    <property type="match status" value="1"/>
</dbReference>
<keyword evidence="2 4" id="KW-0862">Zinc</keyword>
<protein>
    <submittedName>
        <fullName evidence="6">L-threonine dehydrogenase</fullName>
    </submittedName>
</protein>
<dbReference type="Proteomes" id="UP000293142">
    <property type="component" value="Unassembled WGS sequence"/>
</dbReference>
<keyword evidence="3" id="KW-0560">Oxidoreductase</keyword>
<comment type="similarity">
    <text evidence="4">Belongs to the zinc-containing alcohol dehydrogenase family.</text>
</comment>